<accession>A0A9D4HHI8</accession>
<sequence>MFTFQYKIHFSEIFAFPPVLPDDNRDAFVADRDSEEWNEEHEQECEPNIKLKLH</sequence>
<dbReference type="AlphaFoldDB" id="A0A9D4HHI8"/>
<dbReference type="EMBL" id="JAIWYP010000013">
    <property type="protein sequence ID" value="KAH3717006.1"/>
    <property type="molecule type" value="Genomic_DNA"/>
</dbReference>
<reference evidence="2" key="2">
    <citation type="submission" date="2020-11" db="EMBL/GenBank/DDBJ databases">
        <authorList>
            <person name="McCartney M.A."/>
            <person name="Auch B."/>
            <person name="Kono T."/>
            <person name="Mallez S."/>
            <person name="Becker A."/>
            <person name="Gohl D.M."/>
            <person name="Silverstein K.A.T."/>
            <person name="Koren S."/>
            <person name="Bechman K.B."/>
            <person name="Herman A."/>
            <person name="Abrahante J.E."/>
            <person name="Garbe J."/>
        </authorList>
    </citation>
    <scope>NUCLEOTIDE SEQUENCE</scope>
    <source>
        <strain evidence="2">Duluth1</strain>
        <tissue evidence="2">Whole animal</tissue>
    </source>
</reference>
<evidence type="ECO:0000256" key="1">
    <source>
        <dbReference type="SAM" id="MobiDB-lite"/>
    </source>
</evidence>
<evidence type="ECO:0000313" key="2">
    <source>
        <dbReference type="EMBL" id="KAH3717006.1"/>
    </source>
</evidence>
<organism evidence="2 3">
    <name type="scientific">Dreissena polymorpha</name>
    <name type="common">Zebra mussel</name>
    <name type="synonym">Mytilus polymorpha</name>
    <dbReference type="NCBI Taxonomy" id="45954"/>
    <lineage>
        <taxon>Eukaryota</taxon>
        <taxon>Metazoa</taxon>
        <taxon>Spiralia</taxon>
        <taxon>Lophotrochozoa</taxon>
        <taxon>Mollusca</taxon>
        <taxon>Bivalvia</taxon>
        <taxon>Autobranchia</taxon>
        <taxon>Heteroconchia</taxon>
        <taxon>Euheterodonta</taxon>
        <taxon>Imparidentia</taxon>
        <taxon>Neoheterodontei</taxon>
        <taxon>Myida</taxon>
        <taxon>Dreissenoidea</taxon>
        <taxon>Dreissenidae</taxon>
        <taxon>Dreissena</taxon>
    </lineage>
</organism>
<feature type="region of interest" description="Disordered" evidence="1">
    <location>
        <begin position="32"/>
        <end position="54"/>
    </location>
</feature>
<protein>
    <submittedName>
        <fullName evidence="2">Uncharacterized protein</fullName>
    </submittedName>
</protein>
<reference evidence="2" key="1">
    <citation type="journal article" date="2019" name="bioRxiv">
        <title>The Genome of the Zebra Mussel, Dreissena polymorpha: A Resource for Invasive Species Research.</title>
        <authorList>
            <person name="McCartney M.A."/>
            <person name="Auch B."/>
            <person name="Kono T."/>
            <person name="Mallez S."/>
            <person name="Zhang Y."/>
            <person name="Obille A."/>
            <person name="Becker A."/>
            <person name="Abrahante J.E."/>
            <person name="Garbe J."/>
            <person name="Badalamenti J.P."/>
            <person name="Herman A."/>
            <person name="Mangelson H."/>
            <person name="Liachko I."/>
            <person name="Sullivan S."/>
            <person name="Sone E.D."/>
            <person name="Koren S."/>
            <person name="Silverstein K.A.T."/>
            <person name="Beckman K.B."/>
            <person name="Gohl D.M."/>
        </authorList>
    </citation>
    <scope>NUCLEOTIDE SEQUENCE</scope>
    <source>
        <strain evidence="2">Duluth1</strain>
        <tissue evidence="2">Whole animal</tissue>
    </source>
</reference>
<keyword evidence="3" id="KW-1185">Reference proteome</keyword>
<name>A0A9D4HHI8_DREPO</name>
<dbReference type="Proteomes" id="UP000828390">
    <property type="component" value="Unassembled WGS sequence"/>
</dbReference>
<gene>
    <name evidence="2" type="ORF">DPMN_059744</name>
</gene>
<evidence type="ECO:0000313" key="3">
    <source>
        <dbReference type="Proteomes" id="UP000828390"/>
    </source>
</evidence>
<feature type="compositionally biased region" description="Acidic residues" evidence="1">
    <location>
        <begin position="33"/>
        <end position="45"/>
    </location>
</feature>
<proteinExistence type="predicted"/>
<comment type="caution">
    <text evidence="2">The sequence shown here is derived from an EMBL/GenBank/DDBJ whole genome shotgun (WGS) entry which is preliminary data.</text>
</comment>